<dbReference type="HOGENOM" id="CLU_066974_0_0_1"/>
<evidence type="ECO:0000313" key="2">
    <source>
        <dbReference type="Proteomes" id="UP000026961"/>
    </source>
</evidence>
<accession>A0A0E0A1Q5</accession>
<name>A0A0E0A1Q5_9ORYZ</name>
<sequence>MIYWNRHKELLQLQLHPMWKTLISCCEQEGNPFAIDNKNVGLAFSQIFDVIPCPSCIAMWDNESRCHAFVVELQRMLCVVLSDPVADELDIWKWDHGLWTRAYTINLKLWPNFSLATNVVVPLAVDPTDGRVLLNTGRKLGLYNPFNQAIENLYALDQASLMTSKVQRRCPVVRQKCITRCGDVPSKFSSLKLSMAPCDNIASPSNASSRNKELNCVSPKIMPVVPMLYEETLAYYPQVGRARGVDLDSVL</sequence>
<proteinExistence type="predicted"/>
<dbReference type="Proteomes" id="UP000026961">
    <property type="component" value="Chromosome 5"/>
</dbReference>
<organism evidence="1">
    <name type="scientific">Oryza glumipatula</name>
    <dbReference type="NCBI Taxonomy" id="40148"/>
    <lineage>
        <taxon>Eukaryota</taxon>
        <taxon>Viridiplantae</taxon>
        <taxon>Streptophyta</taxon>
        <taxon>Embryophyta</taxon>
        <taxon>Tracheophyta</taxon>
        <taxon>Spermatophyta</taxon>
        <taxon>Magnoliopsida</taxon>
        <taxon>Liliopsida</taxon>
        <taxon>Poales</taxon>
        <taxon>Poaceae</taxon>
        <taxon>BOP clade</taxon>
        <taxon>Oryzoideae</taxon>
        <taxon>Oryzeae</taxon>
        <taxon>Oryzinae</taxon>
        <taxon>Oryza</taxon>
    </lineage>
</organism>
<dbReference type="EnsemblPlants" id="OGLUM05G24360.1">
    <property type="protein sequence ID" value="OGLUM05G24360.1"/>
    <property type="gene ID" value="OGLUM05G24360"/>
</dbReference>
<protein>
    <submittedName>
        <fullName evidence="1">Uncharacterized protein</fullName>
    </submittedName>
</protein>
<dbReference type="eggNOG" id="ENOG502SQBG">
    <property type="taxonomic scope" value="Eukaryota"/>
</dbReference>
<keyword evidence="2" id="KW-1185">Reference proteome</keyword>
<evidence type="ECO:0000313" key="1">
    <source>
        <dbReference type="EnsemblPlants" id="OGLUM05G24360.1"/>
    </source>
</evidence>
<reference evidence="1" key="1">
    <citation type="submission" date="2015-04" db="UniProtKB">
        <authorList>
            <consortium name="EnsemblPlants"/>
        </authorList>
    </citation>
    <scope>IDENTIFICATION</scope>
</reference>
<reference evidence="1" key="2">
    <citation type="submission" date="2018-05" db="EMBL/GenBank/DDBJ databases">
        <title>OgluRS3 (Oryza glumaepatula Reference Sequence Version 3).</title>
        <authorList>
            <person name="Zhang J."/>
            <person name="Kudrna D."/>
            <person name="Lee S."/>
            <person name="Talag J."/>
            <person name="Welchert J."/>
            <person name="Wing R.A."/>
        </authorList>
    </citation>
    <scope>NUCLEOTIDE SEQUENCE [LARGE SCALE GENOMIC DNA]</scope>
</reference>
<dbReference type="STRING" id="40148.A0A0E0A1Q5"/>
<dbReference type="Gramene" id="OGLUM05G24360.1">
    <property type="protein sequence ID" value="OGLUM05G24360.1"/>
    <property type="gene ID" value="OGLUM05G24360"/>
</dbReference>
<dbReference type="AlphaFoldDB" id="A0A0E0A1Q5"/>